<evidence type="ECO:0000313" key="8">
    <source>
        <dbReference type="EMBL" id="KRL28698.1"/>
    </source>
</evidence>
<evidence type="ECO:0000259" key="7">
    <source>
        <dbReference type="Pfam" id="PF09335"/>
    </source>
</evidence>
<protein>
    <recommendedName>
        <fullName evidence="6">TVP38/TMEM64 family membrane protein</fullName>
    </recommendedName>
</protein>
<evidence type="ECO:0000313" key="9">
    <source>
        <dbReference type="Proteomes" id="UP000051445"/>
    </source>
</evidence>
<dbReference type="InterPro" id="IPR032816">
    <property type="entry name" value="VTT_dom"/>
</dbReference>
<keyword evidence="4 6" id="KW-1133">Transmembrane helix</keyword>
<dbReference type="GO" id="GO:0005886">
    <property type="term" value="C:plasma membrane"/>
    <property type="evidence" value="ECO:0007669"/>
    <property type="project" value="UniProtKB-SubCell"/>
</dbReference>
<accession>A0A0R1PG56</accession>
<dbReference type="PATRIC" id="fig|1423746.3.peg.1508"/>
<comment type="similarity">
    <text evidence="6">Belongs to the TVP38/TMEM64 family.</text>
</comment>
<dbReference type="Proteomes" id="UP000051445">
    <property type="component" value="Unassembled WGS sequence"/>
</dbReference>
<feature type="transmembrane region" description="Helical" evidence="6">
    <location>
        <begin position="58"/>
        <end position="84"/>
    </location>
</feature>
<feature type="domain" description="VTT" evidence="7">
    <location>
        <begin position="74"/>
        <end position="185"/>
    </location>
</feature>
<name>A0A0R1PG56_9LACO</name>
<dbReference type="STRING" id="1423746.FD27_GL001478"/>
<feature type="transmembrane region" description="Helical" evidence="6">
    <location>
        <begin position="132"/>
        <end position="151"/>
    </location>
</feature>
<organism evidence="8 9">
    <name type="scientific">Limosilactobacillus frumenti DSM 13145</name>
    <dbReference type="NCBI Taxonomy" id="1423746"/>
    <lineage>
        <taxon>Bacteria</taxon>
        <taxon>Bacillati</taxon>
        <taxon>Bacillota</taxon>
        <taxon>Bacilli</taxon>
        <taxon>Lactobacillales</taxon>
        <taxon>Lactobacillaceae</taxon>
        <taxon>Limosilactobacillus</taxon>
    </lineage>
</organism>
<reference evidence="8 9" key="1">
    <citation type="journal article" date="2015" name="Genome Announc.">
        <title>Expanding the biotechnology potential of lactobacilli through comparative genomics of 213 strains and associated genera.</title>
        <authorList>
            <person name="Sun Z."/>
            <person name="Harris H.M."/>
            <person name="McCann A."/>
            <person name="Guo C."/>
            <person name="Argimon S."/>
            <person name="Zhang W."/>
            <person name="Yang X."/>
            <person name="Jeffery I.B."/>
            <person name="Cooney J.C."/>
            <person name="Kagawa T.F."/>
            <person name="Liu W."/>
            <person name="Song Y."/>
            <person name="Salvetti E."/>
            <person name="Wrobel A."/>
            <person name="Rasinkangas P."/>
            <person name="Parkhill J."/>
            <person name="Rea M.C."/>
            <person name="O'Sullivan O."/>
            <person name="Ritari J."/>
            <person name="Douillard F.P."/>
            <person name="Paul Ross R."/>
            <person name="Yang R."/>
            <person name="Briner A.E."/>
            <person name="Felis G.E."/>
            <person name="de Vos W.M."/>
            <person name="Barrangou R."/>
            <person name="Klaenhammer T.R."/>
            <person name="Caufield P.W."/>
            <person name="Cui Y."/>
            <person name="Zhang H."/>
            <person name="O'Toole P.W."/>
        </authorList>
    </citation>
    <scope>NUCLEOTIDE SEQUENCE [LARGE SCALE GENOMIC DNA]</scope>
    <source>
        <strain evidence="8 9">DSM 13145</strain>
    </source>
</reference>
<proteinExistence type="inferred from homology"/>
<dbReference type="InterPro" id="IPR015414">
    <property type="entry name" value="TMEM64"/>
</dbReference>
<feature type="transmembrane region" description="Helical" evidence="6">
    <location>
        <begin position="6"/>
        <end position="28"/>
    </location>
</feature>
<evidence type="ECO:0000256" key="4">
    <source>
        <dbReference type="ARBA" id="ARBA00022989"/>
    </source>
</evidence>
<comment type="subcellular location">
    <subcellularLocation>
        <location evidence="1 6">Cell membrane</location>
        <topology evidence="1 6">Multi-pass membrane protein</topology>
    </subcellularLocation>
</comment>
<comment type="caution">
    <text evidence="8">The sequence shown here is derived from an EMBL/GenBank/DDBJ whole genome shotgun (WGS) entry which is preliminary data.</text>
</comment>
<dbReference type="Pfam" id="PF09335">
    <property type="entry name" value="VTT_dom"/>
    <property type="match status" value="1"/>
</dbReference>
<evidence type="ECO:0000256" key="5">
    <source>
        <dbReference type="ARBA" id="ARBA00023136"/>
    </source>
</evidence>
<keyword evidence="2 6" id="KW-1003">Cell membrane</keyword>
<feature type="transmembrane region" description="Helical" evidence="6">
    <location>
        <begin position="166"/>
        <end position="184"/>
    </location>
</feature>
<sequence length="222" mass="24318">MQFKKFLPPVIKLIIVIILGIILIKAYWPELALLTHLNSAHQQELIALVHQHGWSDTLLLIIAIATLCSVPFAPNSVVCIFAGICFGPFIGFLINWCGNIIGNGFVAVMINRSGISNKIRHKQAFAYLTRQQFPTVGLIIGFIVPIIPNLLVNCAATGLQVSKEKYLLAVGLGTLPIAFLYALGGNALFTMSFTKISIAVVLFVVLCLFYWGLKKLQANLPN</sequence>
<dbReference type="RefSeq" id="WP_057747651.1">
    <property type="nucleotide sequence ID" value="NZ_AZER01000003.1"/>
</dbReference>
<dbReference type="PANTHER" id="PTHR12677">
    <property type="entry name" value="GOLGI APPARATUS MEMBRANE PROTEIN TVP38-RELATED"/>
    <property type="match status" value="1"/>
</dbReference>
<keyword evidence="9" id="KW-1185">Reference proteome</keyword>
<dbReference type="PANTHER" id="PTHR12677:SF59">
    <property type="entry name" value="GOLGI APPARATUS MEMBRANE PROTEIN TVP38-RELATED"/>
    <property type="match status" value="1"/>
</dbReference>
<dbReference type="EMBL" id="AZER01000003">
    <property type="protein sequence ID" value="KRL28698.1"/>
    <property type="molecule type" value="Genomic_DNA"/>
</dbReference>
<evidence type="ECO:0000256" key="3">
    <source>
        <dbReference type="ARBA" id="ARBA00022692"/>
    </source>
</evidence>
<evidence type="ECO:0000256" key="6">
    <source>
        <dbReference type="RuleBase" id="RU366058"/>
    </source>
</evidence>
<keyword evidence="3 6" id="KW-0812">Transmembrane</keyword>
<evidence type="ECO:0000256" key="2">
    <source>
        <dbReference type="ARBA" id="ARBA00022475"/>
    </source>
</evidence>
<dbReference type="OrthoDB" id="2360723at2"/>
<dbReference type="AlphaFoldDB" id="A0A0R1PG56"/>
<evidence type="ECO:0000256" key="1">
    <source>
        <dbReference type="ARBA" id="ARBA00004651"/>
    </source>
</evidence>
<feature type="transmembrane region" description="Helical" evidence="6">
    <location>
        <begin position="196"/>
        <end position="213"/>
    </location>
</feature>
<keyword evidence="5 6" id="KW-0472">Membrane</keyword>
<gene>
    <name evidence="8" type="ORF">FD27_GL001478</name>
</gene>
<feature type="transmembrane region" description="Helical" evidence="6">
    <location>
        <begin position="90"/>
        <end position="111"/>
    </location>
</feature>